<name>A0AAV4P161_CAEEX</name>
<keyword evidence="2" id="KW-1185">Reference proteome</keyword>
<evidence type="ECO:0000313" key="1">
    <source>
        <dbReference type="EMBL" id="GIX90285.1"/>
    </source>
</evidence>
<comment type="caution">
    <text evidence="1">The sequence shown here is derived from an EMBL/GenBank/DDBJ whole genome shotgun (WGS) entry which is preliminary data.</text>
</comment>
<dbReference type="EMBL" id="BPLR01003928">
    <property type="protein sequence ID" value="GIX90285.1"/>
    <property type="molecule type" value="Genomic_DNA"/>
</dbReference>
<evidence type="ECO:0000313" key="2">
    <source>
        <dbReference type="Proteomes" id="UP001054945"/>
    </source>
</evidence>
<reference evidence="1 2" key="1">
    <citation type="submission" date="2021-06" db="EMBL/GenBank/DDBJ databases">
        <title>Caerostris extrusa draft genome.</title>
        <authorList>
            <person name="Kono N."/>
            <person name="Arakawa K."/>
        </authorList>
    </citation>
    <scope>NUCLEOTIDE SEQUENCE [LARGE SCALE GENOMIC DNA]</scope>
</reference>
<dbReference type="Proteomes" id="UP001054945">
    <property type="component" value="Unassembled WGS sequence"/>
</dbReference>
<accession>A0AAV4P161</accession>
<dbReference type="AlphaFoldDB" id="A0AAV4P161"/>
<organism evidence="1 2">
    <name type="scientific">Caerostris extrusa</name>
    <name type="common">Bark spider</name>
    <name type="synonym">Caerostris bankana</name>
    <dbReference type="NCBI Taxonomy" id="172846"/>
    <lineage>
        <taxon>Eukaryota</taxon>
        <taxon>Metazoa</taxon>
        <taxon>Ecdysozoa</taxon>
        <taxon>Arthropoda</taxon>
        <taxon>Chelicerata</taxon>
        <taxon>Arachnida</taxon>
        <taxon>Araneae</taxon>
        <taxon>Araneomorphae</taxon>
        <taxon>Entelegynae</taxon>
        <taxon>Araneoidea</taxon>
        <taxon>Araneidae</taxon>
        <taxon>Caerostris</taxon>
    </lineage>
</organism>
<sequence>MMSASKSNYASFPYGFRPLIKQDGSSSMLTWLVGEGCCPSLSGRSRRRTVMRLKLVTETRSFPSLEGNCPLEMDCQKPLWPPFLTCFPSGSNAAW</sequence>
<gene>
    <name evidence="1" type="ORF">CEXT_282781</name>
</gene>
<proteinExistence type="predicted"/>
<protein>
    <submittedName>
        <fullName evidence="1">Uncharacterized protein</fullName>
    </submittedName>
</protein>